<keyword evidence="2" id="KW-1185">Reference proteome</keyword>
<accession>A0ABV6F8B6</accession>
<protein>
    <submittedName>
        <fullName evidence="1">Uncharacterized protein</fullName>
    </submittedName>
</protein>
<proteinExistence type="predicted"/>
<dbReference type="Proteomes" id="UP001589766">
    <property type="component" value="Unassembled WGS sequence"/>
</dbReference>
<comment type="caution">
    <text evidence="1">The sequence shown here is derived from an EMBL/GenBank/DDBJ whole genome shotgun (WGS) entry which is preliminary data.</text>
</comment>
<dbReference type="RefSeq" id="WP_378042750.1">
    <property type="nucleotide sequence ID" value="NZ_JBHLWH010000041.1"/>
</dbReference>
<evidence type="ECO:0000313" key="1">
    <source>
        <dbReference type="EMBL" id="MFC0249632.1"/>
    </source>
</evidence>
<evidence type="ECO:0000313" key="2">
    <source>
        <dbReference type="Proteomes" id="UP001589766"/>
    </source>
</evidence>
<organism evidence="1 2">
    <name type="scientific">Citricoccus parietis</name>
    <dbReference type="NCBI Taxonomy" id="592307"/>
    <lineage>
        <taxon>Bacteria</taxon>
        <taxon>Bacillati</taxon>
        <taxon>Actinomycetota</taxon>
        <taxon>Actinomycetes</taxon>
        <taxon>Micrococcales</taxon>
        <taxon>Micrococcaceae</taxon>
        <taxon>Citricoccus</taxon>
    </lineage>
</organism>
<name>A0ABV6F8B6_9MICC</name>
<dbReference type="EMBL" id="JBHLWH010000041">
    <property type="protein sequence ID" value="MFC0249632.1"/>
    <property type="molecule type" value="Genomic_DNA"/>
</dbReference>
<sequence length="178" mass="19179">MAFLKTSPPCHASQYRRHDAKNVRRLWPELGYILVGEPHPGFRIGDFSCHLQKPFGQISGDGNPGVLVPVATMAVSAALGVAIGISHISVSVDDRQITVRYGRCIAAQWHTMRSHHSNSWRMFALPALAVSATAAPGGRVGLLWTGGPGVEIETTDGKHITVVIDEANDLHEALARTT</sequence>
<reference evidence="1 2" key="1">
    <citation type="submission" date="2024-09" db="EMBL/GenBank/DDBJ databases">
        <authorList>
            <person name="Sun Q."/>
            <person name="Mori K."/>
        </authorList>
    </citation>
    <scope>NUCLEOTIDE SEQUENCE [LARGE SCALE GENOMIC DNA]</scope>
    <source>
        <strain evidence="1 2">CCM 7609</strain>
    </source>
</reference>
<gene>
    <name evidence="1" type="ORF">ACFFIO_14095</name>
</gene>